<comment type="caution">
    <text evidence="2">The sequence shown here is derived from an EMBL/GenBank/DDBJ whole genome shotgun (WGS) entry which is preliminary data.</text>
</comment>
<dbReference type="PANTHER" id="PTHR37691:SF1">
    <property type="entry name" value="BLR3518 PROTEIN"/>
    <property type="match status" value="1"/>
</dbReference>
<dbReference type="EMBL" id="JBHUFA010000004">
    <property type="protein sequence ID" value="MFD1696223.1"/>
    <property type="molecule type" value="Genomic_DNA"/>
</dbReference>
<dbReference type="Proteomes" id="UP001597327">
    <property type="component" value="Unassembled WGS sequence"/>
</dbReference>
<gene>
    <name evidence="2" type="ORF">ACFSC7_11905</name>
</gene>
<evidence type="ECO:0000313" key="3">
    <source>
        <dbReference type="Proteomes" id="UP001597327"/>
    </source>
</evidence>
<dbReference type="SUPFAM" id="SSF75169">
    <property type="entry name" value="DsrEFH-like"/>
    <property type="match status" value="1"/>
</dbReference>
<keyword evidence="3" id="KW-1185">Reference proteome</keyword>
<feature type="chain" id="PRO_5046951646" evidence="1">
    <location>
        <begin position="28"/>
        <end position="151"/>
    </location>
</feature>
<accession>A0ABW4JXL8</accession>
<reference evidence="3" key="1">
    <citation type="journal article" date="2019" name="Int. J. Syst. Evol. Microbiol.">
        <title>The Global Catalogue of Microorganisms (GCM) 10K type strain sequencing project: providing services to taxonomists for standard genome sequencing and annotation.</title>
        <authorList>
            <consortium name="The Broad Institute Genomics Platform"/>
            <consortium name="The Broad Institute Genome Sequencing Center for Infectious Disease"/>
            <person name="Wu L."/>
            <person name="Ma J."/>
        </authorList>
    </citation>
    <scope>NUCLEOTIDE SEQUENCE [LARGE SCALE GENOMIC DNA]</scope>
    <source>
        <strain evidence="3">JCM 3369</strain>
    </source>
</reference>
<sequence>MKHGFAALTLFGAAAATPLASPTPASAADGIHRLALQISDNDPDKMTSVLNIAANVSRHYSDLGEEVEIRVVAFSAGLHMLRADTTPVADRMKSFAQSMPNVTFAACGNTIDAMSKTEGRDVPLLDDVEIVPAGVVTLMELDEAGFTIVRP</sequence>
<evidence type="ECO:0000313" key="2">
    <source>
        <dbReference type="EMBL" id="MFD1696223.1"/>
    </source>
</evidence>
<organism evidence="2 3">
    <name type="scientific">Roseibium aestuarii</name>
    <dbReference type="NCBI Taxonomy" id="2600299"/>
    <lineage>
        <taxon>Bacteria</taxon>
        <taxon>Pseudomonadati</taxon>
        <taxon>Pseudomonadota</taxon>
        <taxon>Alphaproteobacteria</taxon>
        <taxon>Hyphomicrobiales</taxon>
        <taxon>Stappiaceae</taxon>
        <taxon>Roseibium</taxon>
    </lineage>
</organism>
<dbReference type="PANTHER" id="PTHR37691">
    <property type="entry name" value="BLR3518 PROTEIN"/>
    <property type="match status" value="1"/>
</dbReference>
<dbReference type="RefSeq" id="WP_149892877.1">
    <property type="nucleotide sequence ID" value="NZ_JBHUFA010000004.1"/>
</dbReference>
<name>A0ABW4JXL8_9HYPH</name>
<protein>
    <submittedName>
        <fullName evidence="2">DsrE family protein</fullName>
    </submittedName>
</protein>
<feature type="signal peptide" evidence="1">
    <location>
        <begin position="1"/>
        <end position="27"/>
    </location>
</feature>
<proteinExistence type="predicted"/>
<dbReference type="Gene3D" id="3.40.1260.10">
    <property type="entry name" value="DsrEFH-like"/>
    <property type="match status" value="1"/>
</dbReference>
<dbReference type="InterPro" id="IPR027396">
    <property type="entry name" value="DsrEFH-like"/>
</dbReference>
<evidence type="ECO:0000256" key="1">
    <source>
        <dbReference type="SAM" id="SignalP"/>
    </source>
</evidence>
<keyword evidence="1" id="KW-0732">Signal</keyword>